<keyword evidence="8 11" id="KW-0472">Membrane</keyword>
<dbReference type="RefSeq" id="WP_059426281.1">
    <property type="nucleotide sequence ID" value="NZ_CBCRTP010000005.1"/>
</dbReference>
<gene>
    <name evidence="11 14" type="primary">atpC</name>
    <name evidence="17" type="ORF">CDQ78_02525</name>
    <name evidence="15" type="ORF">ERS686654_00842</name>
    <name evidence="14" type="ORF">ERS739220_00378</name>
    <name evidence="16" type="ORF">ERS739223_01232</name>
</gene>
<reference evidence="17 21" key="2">
    <citation type="submission" date="2017-06" db="EMBL/GenBank/DDBJ databases">
        <title>Updating the genomic taxonomy and epidemiology of Campylobacter hyointestinalis; discovery in New Zealand farmed ruminants.</title>
        <authorList>
            <person name="Wilkinson D.A."/>
            <person name="Fayaz A."/>
            <person name="Biggs P.J."/>
            <person name="Midwinter A.C."/>
        </authorList>
    </citation>
    <scope>NUCLEOTIDE SEQUENCE [LARGE SCALE GENOMIC DNA]</scope>
    <source>
        <strain evidence="17 21">S1614a</strain>
    </source>
</reference>
<accession>A0A2S5JBB1</accession>
<protein>
    <recommendedName>
        <fullName evidence="11">ATP synthase epsilon chain</fullName>
    </recommendedName>
    <alternativeName>
        <fullName evidence="11">ATP synthase F1 sector epsilon subunit</fullName>
    </alternativeName>
    <alternativeName>
        <fullName evidence="11">F-ATPase epsilon subunit</fullName>
    </alternativeName>
</protein>
<evidence type="ECO:0000313" key="16">
    <source>
        <dbReference type="EMBL" id="CUU86022.1"/>
    </source>
</evidence>
<evidence type="ECO:0000256" key="1">
    <source>
        <dbReference type="ARBA" id="ARBA00003543"/>
    </source>
</evidence>
<evidence type="ECO:0000313" key="15">
    <source>
        <dbReference type="EMBL" id="CUU77246.1"/>
    </source>
</evidence>
<dbReference type="CDD" id="cd12152">
    <property type="entry name" value="F1-ATPase_delta"/>
    <property type="match status" value="1"/>
</dbReference>
<accession>A0A0S4RFP4</accession>
<keyword evidence="7 11" id="KW-0406">Ion transport</keyword>
<dbReference type="GO" id="GO:0012505">
    <property type="term" value="C:endomembrane system"/>
    <property type="evidence" value="ECO:0007669"/>
    <property type="project" value="UniProtKB-SubCell"/>
</dbReference>
<keyword evidence="5 11" id="KW-1003">Cell membrane</keyword>
<evidence type="ECO:0000256" key="8">
    <source>
        <dbReference type="ARBA" id="ARBA00023136"/>
    </source>
</evidence>
<dbReference type="EMBL" id="FAUW01000001">
    <property type="protein sequence ID" value="CUU71959.1"/>
    <property type="molecule type" value="Genomic_DNA"/>
</dbReference>
<dbReference type="EMBL" id="FAVC01000002">
    <property type="protein sequence ID" value="CUU86022.1"/>
    <property type="molecule type" value="Genomic_DNA"/>
</dbReference>
<evidence type="ECO:0000313" key="18">
    <source>
        <dbReference type="Proteomes" id="UP000052237"/>
    </source>
</evidence>
<comment type="similarity">
    <text evidence="3 11 12">Belongs to the ATPase epsilon chain family.</text>
</comment>
<keyword evidence="4 11" id="KW-0813">Transport</keyword>
<evidence type="ECO:0000256" key="6">
    <source>
        <dbReference type="ARBA" id="ARBA00022519"/>
    </source>
</evidence>
<dbReference type="InterPro" id="IPR020546">
    <property type="entry name" value="ATP_synth_F1_dsu/esu_N"/>
</dbReference>
<keyword evidence="14" id="KW-0378">Hydrolase</keyword>
<dbReference type="PANTHER" id="PTHR13822:SF10">
    <property type="entry name" value="ATP SYNTHASE EPSILON CHAIN, CHLOROPLASTIC"/>
    <property type="match status" value="1"/>
</dbReference>
<dbReference type="GO" id="GO:0005524">
    <property type="term" value="F:ATP binding"/>
    <property type="evidence" value="ECO:0007669"/>
    <property type="project" value="UniProtKB-UniRule"/>
</dbReference>
<dbReference type="GO" id="GO:0005886">
    <property type="term" value="C:plasma membrane"/>
    <property type="evidence" value="ECO:0007669"/>
    <property type="project" value="UniProtKB-SubCell"/>
</dbReference>
<evidence type="ECO:0000313" key="20">
    <source>
        <dbReference type="Proteomes" id="UP000052257"/>
    </source>
</evidence>
<dbReference type="EMBL" id="NIQP01000002">
    <property type="protein sequence ID" value="PPB72451.1"/>
    <property type="molecule type" value="Genomic_DNA"/>
</dbReference>
<evidence type="ECO:0000256" key="3">
    <source>
        <dbReference type="ARBA" id="ARBA00005712"/>
    </source>
</evidence>
<dbReference type="Proteomes" id="UP000239685">
    <property type="component" value="Unassembled WGS sequence"/>
</dbReference>
<evidence type="ECO:0000256" key="12">
    <source>
        <dbReference type="RuleBase" id="RU003656"/>
    </source>
</evidence>
<dbReference type="GO" id="GO:0016787">
    <property type="term" value="F:hydrolase activity"/>
    <property type="evidence" value="ECO:0007669"/>
    <property type="project" value="UniProtKB-KW"/>
</dbReference>
<comment type="subunit">
    <text evidence="11 12">F-type ATPases have 2 components, CF(1) - the catalytic core - and CF(0) - the membrane proton channel. CF(1) has five subunits: alpha(3), beta(3), gamma(1), delta(1), epsilon(1). CF(0) has three main subunits: a, b and c.</text>
</comment>
<dbReference type="NCBIfam" id="TIGR01216">
    <property type="entry name" value="ATP_synt_epsi"/>
    <property type="match status" value="1"/>
</dbReference>
<reference evidence="18 19" key="1">
    <citation type="submission" date="2015-11" db="EMBL/GenBank/DDBJ databases">
        <authorList>
            <consortium name="Pathogen Informatics"/>
        </authorList>
    </citation>
    <scope>NUCLEOTIDE SEQUENCE [LARGE SCALE GENOMIC DNA]</scope>
    <source>
        <strain evidence="15 18">006A-0059</strain>
        <strain evidence="14 20">006A-0191</strain>
        <strain evidence="16 19">007A-0283</strain>
    </source>
</reference>
<dbReference type="GO" id="GO:0045259">
    <property type="term" value="C:proton-transporting ATP synthase complex"/>
    <property type="evidence" value="ECO:0007669"/>
    <property type="project" value="UniProtKB-KW"/>
</dbReference>
<evidence type="ECO:0000256" key="11">
    <source>
        <dbReference type="HAMAP-Rule" id="MF_00530"/>
    </source>
</evidence>
<proteinExistence type="inferred from homology"/>
<evidence type="ECO:0000313" key="17">
    <source>
        <dbReference type="EMBL" id="PPB72451.1"/>
    </source>
</evidence>
<keyword evidence="11" id="KW-0375">Hydrogen ion transport</keyword>
<dbReference type="Proteomes" id="UP000052237">
    <property type="component" value="Unassembled WGS sequence"/>
</dbReference>
<dbReference type="Proteomes" id="UP000052245">
    <property type="component" value="Unassembled WGS sequence"/>
</dbReference>
<evidence type="ECO:0000313" key="21">
    <source>
        <dbReference type="Proteomes" id="UP000239685"/>
    </source>
</evidence>
<dbReference type="PANTHER" id="PTHR13822">
    <property type="entry name" value="ATP SYNTHASE DELTA/EPSILON CHAIN"/>
    <property type="match status" value="1"/>
</dbReference>
<evidence type="ECO:0000313" key="14">
    <source>
        <dbReference type="EMBL" id="CUU71959.1"/>
    </source>
</evidence>
<evidence type="ECO:0000256" key="4">
    <source>
        <dbReference type="ARBA" id="ARBA00022448"/>
    </source>
</evidence>
<evidence type="ECO:0000256" key="2">
    <source>
        <dbReference type="ARBA" id="ARBA00004184"/>
    </source>
</evidence>
<evidence type="ECO:0000256" key="9">
    <source>
        <dbReference type="ARBA" id="ARBA00023196"/>
    </source>
</evidence>
<evidence type="ECO:0000256" key="10">
    <source>
        <dbReference type="ARBA" id="ARBA00023310"/>
    </source>
</evidence>
<dbReference type="GO" id="GO:0046933">
    <property type="term" value="F:proton-transporting ATP synthase activity, rotational mechanism"/>
    <property type="evidence" value="ECO:0007669"/>
    <property type="project" value="UniProtKB-UniRule"/>
</dbReference>
<dbReference type="InterPro" id="IPR001469">
    <property type="entry name" value="ATP_synth_F1_dsu/esu"/>
</dbReference>
<comment type="function">
    <text evidence="1 11">Produces ATP from ADP in the presence of a proton gradient across the membrane.</text>
</comment>
<dbReference type="InterPro" id="IPR036771">
    <property type="entry name" value="ATPsynth_dsu/esu_N"/>
</dbReference>
<dbReference type="Proteomes" id="UP000052257">
    <property type="component" value="Unassembled WGS sequence"/>
</dbReference>
<evidence type="ECO:0000259" key="13">
    <source>
        <dbReference type="Pfam" id="PF02823"/>
    </source>
</evidence>
<dbReference type="AlphaFoldDB" id="A0A2S5JBB1"/>
<sequence>MNTIHLEIVTPEGLIFSNDAKMVVLPGSEGEFGVLPGHASLVSLLKIGVVDIENTDGTHDAVAIDWGYAKIDENKVIVLADGAVYVSGNSESEIAKSLQKAKDLVQSMKDGNGILAAALSKIENAARAK</sequence>
<comment type="subcellular location">
    <subcellularLocation>
        <location evidence="11">Cell membrane</location>
        <topology evidence="11">Peripheral membrane protein</topology>
    </subcellularLocation>
    <subcellularLocation>
        <location evidence="2">Endomembrane system</location>
        <topology evidence="2">Peripheral membrane protein</topology>
    </subcellularLocation>
</comment>
<evidence type="ECO:0000313" key="19">
    <source>
        <dbReference type="Proteomes" id="UP000052245"/>
    </source>
</evidence>
<dbReference type="SUPFAM" id="SSF51344">
    <property type="entry name" value="Epsilon subunit of F1F0-ATP synthase N-terminal domain"/>
    <property type="match status" value="1"/>
</dbReference>
<keyword evidence="18" id="KW-1185">Reference proteome</keyword>
<keyword evidence="6" id="KW-0997">Cell inner membrane</keyword>
<dbReference type="Gene3D" id="2.60.15.10">
    <property type="entry name" value="F0F1 ATP synthase delta/epsilon subunit, N-terminal"/>
    <property type="match status" value="1"/>
</dbReference>
<dbReference type="Pfam" id="PF02823">
    <property type="entry name" value="ATP-synt_DE_N"/>
    <property type="match status" value="1"/>
</dbReference>
<dbReference type="HAMAP" id="MF_00530">
    <property type="entry name" value="ATP_synth_epsil_bac"/>
    <property type="match status" value="1"/>
</dbReference>
<keyword evidence="9 11" id="KW-0139">CF(1)</keyword>
<organism evidence="14 20">
    <name type="scientific">Campylobacter hyointestinalis subsp. hyointestinalis</name>
    <dbReference type="NCBI Taxonomy" id="91352"/>
    <lineage>
        <taxon>Bacteria</taxon>
        <taxon>Pseudomonadati</taxon>
        <taxon>Campylobacterota</taxon>
        <taxon>Epsilonproteobacteria</taxon>
        <taxon>Campylobacterales</taxon>
        <taxon>Campylobacteraceae</taxon>
        <taxon>Campylobacter</taxon>
    </lineage>
</organism>
<comment type="caution">
    <text evidence="14">The sequence shown here is derived from an EMBL/GenBank/DDBJ whole genome shotgun (WGS) entry which is preliminary data.</text>
</comment>
<keyword evidence="10 11" id="KW-0066">ATP synthesis</keyword>
<evidence type="ECO:0000256" key="7">
    <source>
        <dbReference type="ARBA" id="ARBA00023065"/>
    </source>
</evidence>
<dbReference type="EMBL" id="FAVB01000002">
    <property type="protein sequence ID" value="CUU77246.1"/>
    <property type="molecule type" value="Genomic_DNA"/>
</dbReference>
<evidence type="ECO:0000256" key="5">
    <source>
        <dbReference type="ARBA" id="ARBA00022475"/>
    </source>
</evidence>
<feature type="domain" description="ATP synthase F1 complex delta/epsilon subunit N-terminal" evidence="13">
    <location>
        <begin position="4"/>
        <end position="83"/>
    </location>
</feature>
<name>A0A2S5JBB1_CAMHY</name>